<keyword evidence="4 8" id="KW-0238">DNA-binding</keyword>
<dbReference type="InterPro" id="IPR006359">
    <property type="entry name" value="Tscrpt_elong_fac_GreA"/>
</dbReference>
<accession>A0AAC9T3A8</accession>
<dbReference type="RefSeq" id="WP_006688739.1">
    <property type="nucleotide sequence ID" value="NZ_CAMQQM010000027.1"/>
</dbReference>
<dbReference type="PANTHER" id="PTHR30437">
    <property type="entry name" value="TRANSCRIPTION ELONGATION FACTOR GREA"/>
    <property type="match status" value="1"/>
</dbReference>
<dbReference type="InterPro" id="IPR028624">
    <property type="entry name" value="Tscrpt_elong_fac_GreA/B"/>
</dbReference>
<dbReference type="PANTHER" id="PTHR30437:SF4">
    <property type="entry name" value="TRANSCRIPTION ELONGATION FACTOR GREA"/>
    <property type="match status" value="1"/>
</dbReference>
<evidence type="ECO:0000256" key="1">
    <source>
        <dbReference type="ARBA" id="ARBA00008213"/>
    </source>
</evidence>
<dbReference type="GO" id="GO:0006354">
    <property type="term" value="P:DNA-templated transcription elongation"/>
    <property type="evidence" value="ECO:0007669"/>
    <property type="project" value="TreeGrafter"/>
</dbReference>
<evidence type="ECO:0000256" key="8">
    <source>
        <dbReference type="HAMAP-Rule" id="MF_00105"/>
    </source>
</evidence>
<name>A0AAC9T3A8_UREPR</name>
<dbReference type="FunFam" id="1.10.287.180:FF:000001">
    <property type="entry name" value="Transcription elongation factor GreA"/>
    <property type="match status" value="1"/>
</dbReference>
<sequence>MAKYTISKHRLEELQLELREILDVKWPAITKQLQDAREQGDLSENADYDAAKNEQAALKKRKDEIEEILENYELIEDVLRSTDEVSIGSTIEIYNYQKDCEEVITLVGSMDSDPFANKISIDTPLGKALVKQKKGTEVTVHTLASPYKVKIIKIID</sequence>
<dbReference type="SMR" id="A0AAC9T3A8"/>
<dbReference type="GeneID" id="29672476"/>
<keyword evidence="5 8" id="KW-0804">Transcription</keyword>
<dbReference type="GO" id="GO:0003677">
    <property type="term" value="F:DNA binding"/>
    <property type="evidence" value="ECO:0007669"/>
    <property type="project" value="UniProtKB-UniRule"/>
</dbReference>
<organism evidence="12 13">
    <name type="scientific">Ureaplasma parvum</name>
    <name type="common">Ureaplasma urealyticum biotype 1</name>
    <dbReference type="NCBI Taxonomy" id="134821"/>
    <lineage>
        <taxon>Bacteria</taxon>
        <taxon>Bacillati</taxon>
        <taxon>Mycoplasmatota</taxon>
        <taxon>Mycoplasmoidales</taxon>
        <taxon>Mycoplasmoidaceae</taxon>
        <taxon>Ureaplasma</taxon>
    </lineage>
</organism>
<dbReference type="InterPro" id="IPR036805">
    <property type="entry name" value="Tscrpt_elong_fac_GreA/B_N_sf"/>
</dbReference>
<dbReference type="AlphaFoldDB" id="A0AAC9T3A8"/>
<dbReference type="PROSITE" id="PS00829">
    <property type="entry name" value="GREAB_1"/>
    <property type="match status" value="1"/>
</dbReference>
<evidence type="ECO:0000256" key="5">
    <source>
        <dbReference type="ARBA" id="ARBA00023163"/>
    </source>
</evidence>
<keyword evidence="3 8" id="KW-0805">Transcription regulation</keyword>
<protein>
    <recommendedName>
        <fullName evidence="2 8">Transcription elongation factor GreA</fullName>
    </recommendedName>
    <alternativeName>
        <fullName evidence="7 8">Transcript cleavage factor GreA</fullName>
    </alternativeName>
</protein>
<evidence type="ECO:0000256" key="4">
    <source>
        <dbReference type="ARBA" id="ARBA00023125"/>
    </source>
</evidence>
<dbReference type="Proteomes" id="UP000197054">
    <property type="component" value="Chromosome"/>
</dbReference>
<dbReference type="EMBL" id="CP021991">
    <property type="protein sequence ID" value="ASD29983.1"/>
    <property type="molecule type" value="Genomic_DNA"/>
</dbReference>
<evidence type="ECO:0000256" key="2">
    <source>
        <dbReference type="ARBA" id="ARBA00013729"/>
    </source>
</evidence>
<dbReference type="InterPro" id="IPR001437">
    <property type="entry name" value="Tscrpt_elong_fac_GreA/B_C"/>
</dbReference>
<feature type="domain" description="Transcription elongation factor GreA/GreB N-terminal" evidence="11">
    <location>
        <begin position="6"/>
        <end position="73"/>
    </location>
</feature>
<keyword evidence="12" id="KW-0251">Elongation factor</keyword>
<dbReference type="HAMAP" id="MF_00105">
    <property type="entry name" value="GreA_GreB"/>
    <property type="match status" value="1"/>
</dbReference>
<comment type="similarity">
    <text evidence="1 8 9">Belongs to the GreA/GreB family.</text>
</comment>
<dbReference type="OMA" id="TWLTQEA"/>
<evidence type="ECO:0000259" key="10">
    <source>
        <dbReference type="Pfam" id="PF01272"/>
    </source>
</evidence>
<comment type="function">
    <text evidence="6 8 9">Necessary for efficient RNA polymerase transcription elongation past template-encoded arresting sites. The arresting sites in DNA have the property of trapping a certain fraction of elongating RNA polymerases that pass through, resulting in locked ternary complexes. Cleavage of the nascent transcript by cleavage factors such as GreA or GreB allows the resumption of elongation from the new 3'terminus. GreA releases sequences of 2 to 3 nucleotides.</text>
</comment>
<dbReference type="Pfam" id="PF01272">
    <property type="entry name" value="GreA_GreB"/>
    <property type="match status" value="1"/>
</dbReference>
<gene>
    <name evidence="8" type="primary">greA</name>
    <name evidence="12" type="ORF">CEG42_01925</name>
</gene>
<reference evidence="12 13" key="1">
    <citation type="submission" date="2017-06" db="EMBL/GenBank/DDBJ databases">
        <title>Genome Sequencing and Comparative Genomics Analysis of Five Ureaplasma Urealyticums with Different Drug Resistance.</title>
        <authorList>
            <person name="Ma L."/>
            <person name="Jia T."/>
        </authorList>
    </citation>
    <scope>NUCLEOTIDE SEQUENCE [LARGE SCALE GENOMIC DNA]</scope>
    <source>
        <strain evidence="13">hebnu uu3</strain>
    </source>
</reference>
<dbReference type="GO" id="GO:0070063">
    <property type="term" value="F:RNA polymerase binding"/>
    <property type="evidence" value="ECO:0007669"/>
    <property type="project" value="InterPro"/>
</dbReference>
<evidence type="ECO:0000256" key="9">
    <source>
        <dbReference type="RuleBase" id="RU000556"/>
    </source>
</evidence>
<dbReference type="Pfam" id="PF03449">
    <property type="entry name" value="GreA_GreB_N"/>
    <property type="match status" value="1"/>
</dbReference>
<keyword evidence="12" id="KW-0648">Protein biosynthesis</keyword>
<feature type="domain" description="Transcription elongation factor GreA/GreB C-terminal" evidence="10">
    <location>
        <begin position="81"/>
        <end position="154"/>
    </location>
</feature>
<dbReference type="GO" id="GO:0032784">
    <property type="term" value="P:regulation of DNA-templated transcription elongation"/>
    <property type="evidence" value="ECO:0007669"/>
    <property type="project" value="UniProtKB-UniRule"/>
</dbReference>
<dbReference type="Gene3D" id="1.10.287.180">
    <property type="entry name" value="Transcription elongation factor, GreA/GreB, N-terminal domain"/>
    <property type="match status" value="1"/>
</dbReference>
<dbReference type="SUPFAM" id="SSF54534">
    <property type="entry name" value="FKBP-like"/>
    <property type="match status" value="1"/>
</dbReference>
<dbReference type="InterPro" id="IPR018151">
    <property type="entry name" value="TF_GreA/GreB_CS"/>
</dbReference>
<dbReference type="InterPro" id="IPR022691">
    <property type="entry name" value="Tscrpt_elong_fac_GreA/B_N"/>
</dbReference>
<evidence type="ECO:0000256" key="6">
    <source>
        <dbReference type="ARBA" id="ARBA00024916"/>
    </source>
</evidence>
<evidence type="ECO:0000256" key="7">
    <source>
        <dbReference type="ARBA" id="ARBA00030776"/>
    </source>
</evidence>
<proteinExistence type="inferred from homology"/>
<feature type="coiled-coil region" evidence="8">
    <location>
        <begin position="48"/>
        <end position="78"/>
    </location>
</feature>
<dbReference type="GO" id="GO:0003746">
    <property type="term" value="F:translation elongation factor activity"/>
    <property type="evidence" value="ECO:0007669"/>
    <property type="project" value="UniProtKB-KW"/>
</dbReference>
<dbReference type="SUPFAM" id="SSF46557">
    <property type="entry name" value="GreA transcript cleavage protein, N-terminal domain"/>
    <property type="match status" value="1"/>
</dbReference>
<dbReference type="InterPro" id="IPR023459">
    <property type="entry name" value="Tscrpt_elong_fac_GreA/B_fam"/>
</dbReference>
<dbReference type="InterPro" id="IPR036953">
    <property type="entry name" value="GreA/GreB_C_sf"/>
</dbReference>
<dbReference type="NCBIfam" id="TIGR01462">
    <property type="entry name" value="greA"/>
    <property type="match status" value="1"/>
</dbReference>
<dbReference type="Gene3D" id="3.10.50.30">
    <property type="entry name" value="Transcription elongation factor, GreA/GreB, C-terminal domain"/>
    <property type="match status" value="1"/>
</dbReference>
<evidence type="ECO:0000256" key="3">
    <source>
        <dbReference type="ARBA" id="ARBA00023015"/>
    </source>
</evidence>
<dbReference type="PIRSF" id="PIRSF006092">
    <property type="entry name" value="GreA_GreB"/>
    <property type="match status" value="1"/>
</dbReference>
<dbReference type="NCBIfam" id="NF001263">
    <property type="entry name" value="PRK00226.1-4"/>
    <property type="match status" value="1"/>
</dbReference>
<evidence type="ECO:0000313" key="12">
    <source>
        <dbReference type="EMBL" id="ASD29983.1"/>
    </source>
</evidence>
<evidence type="ECO:0000259" key="11">
    <source>
        <dbReference type="Pfam" id="PF03449"/>
    </source>
</evidence>
<evidence type="ECO:0000313" key="13">
    <source>
        <dbReference type="Proteomes" id="UP000197054"/>
    </source>
</evidence>
<keyword evidence="8" id="KW-0175">Coiled coil</keyword>